<evidence type="ECO:0000256" key="11">
    <source>
        <dbReference type="SAM" id="MobiDB-lite"/>
    </source>
</evidence>
<dbReference type="RefSeq" id="WP_009125852.1">
    <property type="nucleotide sequence ID" value="NZ_GL882650.1"/>
</dbReference>
<dbReference type="Pfam" id="PF18291">
    <property type="entry name" value="HU-HIG"/>
    <property type="match status" value="1"/>
</dbReference>
<dbReference type="InterPro" id="IPR010992">
    <property type="entry name" value="IHF-like_DNA-bd_dom_sf"/>
</dbReference>
<dbReference type="GO" id="GO:0030527">
    <property type="term" value="F:structural constituent of chromatin"/>
    <property type="evidence" value="ECO:0007669"/>
    <property type="project" value="InterPro"/>
</dbReference>
<dbReference type="Proteomes" id="UP000003416">
    <property type="component" value="Unassembled WGS sequence"/>
</dbReference>
<gene>
    <name evidence="13" type="ORF">HMPREF9446_02600</name>
</gene>
<dbReference type="PANTHER" id="PTHR33175:SF13">
    <property type="entry name" value="HISTONE-LIKE PROTEIN"/>
    <property type="match status" value="1"/>
</dbReference>
<proteinExistence type="inferred from homology"/>
<dbReference type="SUPFAM" id="SSF47729">
    <property type="entry name" value="IHF-like DNA-binding proteins"/>
    <property type="match status" value="1"/>
</dbReference>
<evidence type="ECO:0000256" key="6">
    <source>
        <dbReference type="ARBA" id="ARBA00022921"/>
    </source>
</evidence>
<reference evidence="13 14" key="1">
    <citation type="submission" date="2011-02" db="EMBL/GenBank/DDBJ databases">
        <authorList>
            <person name="Weinstock G."/>
            <person name="Sodergren E."/>
            <person name="Clifton S."/>
            <person name="Fulton L."/>
            <person name="Fulton B."/>
            <person name="Courtney L."/>
            <person name="Fronick C."/>
            <person name="Harrison M."/>
            <person name="Strong C."/>
            <person name="Farmer C."/>
            <person name="Delahaunty K."/>
            <person name="Markovic C."/>
            <person name="Hall O."/>
            <person name="Minx P."/>
            <person name="Tomlinson C."/>
            <person name="Mitreva M."/>
            <person name="Hou S."/>
            <person name="Chen J."/>
            <person name="Wollam A."/>
            <person name="Pepin K.H."/>
            <person name="Johnson M."/>
            <person name="Bhonagiri V."/>
            <person name="Zhang X."/>
            <person name="Suruliraj S."/>
            <person name="Warren W."/>
            <person name="Chinwalla A."/>
            <person name="Mardis E.R."/>
            <person name="Wilson R.K."/>
        </authorList>
    </citation>
    <scope>NUCLEOTIDE SEQUENCE [LARGE SCALE GENOMIC DNA]</scope>
    <source>
        <strain evidence="13 14">YIT 12057</strain>
    </source>
</reference>
<evidence type="ECO:0000256" key="9">
    <source>
        <dbReference type="ARBA" id="ARBA00033227"/>
    </source>
</evidence>
<comment type="function">
    <text evidence="10">DNA-binding protein that plays a critical role in nucleoid compaction, genome replication and DNA replication and transcription. Binds to both ssDNA and dsDNA with a binding site covering about 15 nucleotides. Displays DNA-supercoiling activity only when associated with the viral DNA topoisomerase 2.</text>
</comment>
<keyword evidence="6" id="KW-0426">Late protein</keyword>
<dbReference type="GO" id="GO:0005829">
    <property type="term" value="C:cytosol"/>
    <property type="evidence" value="ECO:0007669"/>
    <property type="project" value="TreeGrafter"/>
</dbReference>
<dbReference type="GO" id="GO:0003677">
    <property type="term" value="F:DNA binding"/>
    <property type="evidence" value="ECO:0007669"/>
    <property type="project" value="UniProtKB-KW"/>
</dbReference>
<evidence type="ECO:0000256" key="10">
    <source>
        <dbReference type="ARBA" id="ARBA00046140"/>
    </source>
</evidence>
<sequence>MDVIVERFRRRRIVSDKESPLLYYLRQKPKTCGTVDVDVLASNIQKNCAMTRGDVKHVIEALVEEIQGHLANGDKVRLNQLGTFHMTFRCPGVELAEKCTVRNISRVNIRFSPDKGLRLVNGSNAQTKSPSNVLFSLDKPEDSGTGGGNADGGDTGGSDGNENENPLG</sequence>
<name>F3PV26_9BACE</name>
<dbReference type="InterPro" id="IPR005902">
    <property type="entry name" value="HU_DNA-bd_put"/>
</dbReference>
<dbReference type="InterPro" id="IPR041607">
    <property type="entry name" value="HU-HIG"/>
</dbReference>
<evidence type="ECO:0000256" key="7">
    <source>
        <dbReference type="ARBA" id="ARBA00023125"/>
    </source>
</evidence>
<dbReference type="NCBIfam" id="TIGR01201">
    <property type="entry name" value="HU_rel"/>
    <property type="match status" value="1"/>
</dbReference>
<dbReference type="GeneID" id="86050096"/>
<evidence type="ECO:0000256" key="8">
    <source>
        <dbReference type="ARBA" id="ARBA00033120"/>
    </source>
</evidence>
<dbReference type="Gene3D" id="4.10.520.10">
    <property type="entry name" value="IHF-like DNA-binding proteins"/>
    <property type="match status" value="1"/>
</dbReference>
<feature type="domain" description="HU" evidence="12">
    <location>
        <begin position="28"/>
        <end position="118"/>
    </location>
</feature>
<comment type="subunit">
    <text evidence="3">Homodimer.</text>
</comment>
<dbReference type="STRING" id="763034.HMPREF9446_02600"/>
<protein>
    <recommendedName>
        <fullName evidence="4">Viral histone-like protein</fullName>
    </recommendedName>
    <alternativeName>
        <fullName evidence="9">DNA-binding protein pA104R</fullName>
    </alternativeName>
    <alternativeName>
        <fullName evidence="8">pA104R</fullName>
    </alternativeName>
</protein>
<comment type="similarity">
    <text evidence="2">Belongs to the bacterial histone-like protein family.</text>
</comment>
<keyword evidence="5" id="KW-0235">DNA replication</keyword>
<dbReference type="PANTHER" id="PTHR33175">
    <property type="entry name" value="DNA-BINDING PROTEIN HU"/>
    <property type="match status" value="1"/>
</dbReference>
<dbReference type="eggNOG" id="COG0776">
    <property type="taxonomic scope" value="Bacteria"/>
</dbReference>
<evidence type="ECO:0000256" key="4">
    <source>
        <dbReference type="ARBA" id="ARBA00016145"/>
    </source>
</evidence>
<comment type="caution">
    <text evidence="13">The sequence shown here is derived from an EMBL/GenBank/DDBJ whole genome shotgun (WGS) entry which is preliminary data.</text>
</comment>
<evidence type="ECO:0000259" key="12">
    <source>
        <dbReference type="Pfam" id="PF18291"/>
    </source>
</evidence>
<dbReference type="EMBL" id="AFBN01000053">
    <property type="protein sequence ID" value="EGF55679.1"/>
    <property type="molecule type" value="Genomic_DNA"/>
</dbReference>
<feature type="compositionally biased region" description="Polar residues" evidence="11">
    <location>
        <begin position="122"/>
        <end position="134"/>
    </location>
</feature>
<evidence type="ECO:0000313" key="14">
    <source>
        <dbReference type="Proteomes" id="UP000003416"/>
    </source>
</evidence>
<evidence type="ECO:0000313" key="13">
    <source>
        <dbReference type="EMBL" id="EGF55679.1"/>
    </source>
</evidence>
<dbReference type="GO" id="GO:0006260">
    <property type="term" value="P:DNA replication"/>
    <property type="evidence" value="ECO:0007669"/>
    <property type="project" value="UniProtKB-KW"/>
</dbReference>
<evidence type="ECO:0000256" key="2">
    <source>
        <dbReference type="ARBA" id="ARBA00010529"/>
    </source>
</evidence>
<dbReference type="InterPro" id="IPR000119">
    <property type="entry name" value="Hist_DNA-bd"/>
</dbReference>
<feature type="compositionally biased region" description="Gly residues" evidence="11">
    <location>
        <begin position="144"/>
        <end position="159"/>
    </location>
</feature>
<organism evidence="13 14">
    <name type="scientific">Bacteroides fluxus YIT 12057</name>
    <dbReference type="NCBI Taxonomy" id="763034"/>
    <lineage>
        <taxon>Bacteria</taxon>
        <taxon>Pseudomonadati</taxon>
        <taxon>Bacteroidota</taxon>
        <taxon>Bacteroidia</taxon>
        <taxon>Bacteroidales</taxon>
        <taxon>Bacteroidaceae</taxon>
        <taxon>Bacteroides</taxon>
    </lineage>
</organism>
<comment type="subcellular location">
    <subcellularLocation>
        <location evidence="1">Virion</location>
    </subcellularLocation>
</comment>
<feature type="region of interest" description="Disordered" evidence="11">
    <location>
        <begin position="122"/>
        <end position="168"/>
    </location>
</feature>
<evidence type="ECO:0000256" key="1">
    <source>
        <dbReference type="ARBA" id="ARBA00004328"/>
    </source>
</evidence>
<evidence type="ECO:0000256" key="3">
    <source>
        <dbReference type="ARBA" id="ARBA00011738"/>
    </source>
</evidence>
<dbReference type="HOGENOM" id="CLU_112331_2_0_10"/>
<dbReference type="AlphaFoldDB" id="F3PV26"/>
<evidence type="ECO:0000256" key="5">
    <source>
        <dbReference type="ARBA" id="ARBA00022705"/>
    </source>
</evidence>
<keyword evidence="7 13" id="KW-0238">DNA-binding</keyword>
<accession>F3PV26</accession>
<keyword evidence="14" id="KW-1185">Reference proteome</keyword>